<keyword evidence="2" id="KW-0812">Transmembrane</keyword>
<organism evidence="3 4">
    <name type="scientific">Zea mays</name>
    <name type="common">Maize</name>
    <dbReference type="NCBI Taxonomy" id="4577"/>
    <lineage>
        <taxon>Eukaryota</taxon>
        <taxon>Viridiplantae</taxon>
        <taxon>Streptophyta</taxon>
        <taxon>Embryophyta</taxon>
        <taxon>Tracheophyta</taxon>
        <taxon>Spermatophyta</taxon>
        <taxon>Magnoliopsida</taxon>
        <taxon>Liliopsida</taxon>
        <taxon>Poales</taxon>
        <taxon>Poaceae</taxon>
        <taxon>PACMAD clade</taxon>
        <taxon>Panicoideae</taxon>
        <taxon>Andropogonodae</taxon>
        <taxon>Andropogoneae</taxon>
        <taxon>Tripsacinae</taxon>
        <taxon>Zea</taxon>
    </lineage>
</organism>
<dbReference type="ExpressionAtlas" id="A0A3L6ET38">
    <property type="expression patterns" value="baseline and differential"/>
</dbReference>
<keyword evidence="2" id="KW-1133">Transmembrane helix</keyword>
<evidence type="ECO:0000256" key="1">
    <source>
        <dbReference type="SAM" id="MobiDB-lite"/>
    </source>
</evidence>
<proteinExistence type="predicted"/>
<evidence type="ECO:0000313" key="4">
    <source>
        <dbReference type="Proteomes" id="UP000251960"/>
    </source>
</evidence>
<dbReference type="PANTHER" id="PTHR37768:SF2">
    <property type="entry name" value="OS06G0694800 PROTEIN"/>
    <property type="match status" value="1"/>
</dbReference>
<feature type="region of interest" description="Disordered" evidence="1">
    <location>
        <begin position="21"/>
        <end position="54"/>
    </location>
</feature>
<feature type="transmembrane region" description="Helical" evidence="2">
    <location>
        <begin position="153"/>
        <end position="177"/>
    </location>
</feature>
<accession>A0A3L6ET38</accession>
<dbReference type="EMBL" id="NCVQ01000006">
    <property type="protein sequence ID" value="PWZ23869.1"/>
    <property type="molecule type" value="Genomic_DNA"/>
</dbReference>
<dbReference type="PANTHER" id="PTHR37768">
    <property type="entry name" value="OS06G0694800 PROTEIN"/>
    <property type="match status" value="1"/>
</dbReference>
<evidence type="ECO:0000313" key="3">
    <source>
        <dbReference type="EMBL" id="PWZ23869.1"/>
    </source>
</evidence>
<reference evidence="3 4" key="1">
    <citation type="journal article" date="2018" name="Nat. Genet.">
        <title>Extensive intraspecific gene order and gene structural variations between Mo17 and other maize genomes.</title>
        <authorList>
            <person name="Sun S."/>
            <person name="Zhou Y."/>
            <person name="Chen J."/>
            <person name="Shi J."/>
            <person name="Zhao H."/>
            <person name="Zhao H."/>
            <person name="Song W."/>
            <person name="Zhang M."/>
            <person name="Cui Y."/>
            <person name="Dong X."/>
            <person name="Liu H."/>
            <person name="Ma X."/>
            <person name="Jiao Y."/>
            <person name="Wang B."/>
            <person name="Wei X."/>
            <person name="Stein J.C."/>
            <person name="Glaubitz J.C."/>
            <person name="Lu F."/>
            <person name="Yu G."/>
            <person name="Liang C."/>
            <person name="Fengler K."/>
            <person name="Li B."/>
            <person name="Rafalski A."/>
            <person name="Schnable P.S."/>
            <person name="Ware D.H."/>
            <person name="Buckler E.S."/>
            <person name="Lai J."/>
        </authorList>
    </citation>
    <scope>NUCLEOTIDE SEQUENCE [LARGE SCALE GENOMIC DNA]</scope>
    <source>
        <strain evidence="4">cv. Missouri 17</strain>
        <tissue evidence="3">Seedling</tissue>
    </source>
</reference>
<dbReference type="Proteomes" id="UP000251960">
    <property type="component" value="Chromosome 5"/>
</dbReference>
<name>A0A3L6ET38_MAIZE</name>
<protein>
    <submittedName>
        <fullName evidence="3">Uncharacterized protein</fullName>
    </submittedName>
</protein>
<sequence length="191" mass="19576">MALAPAPLQCFLTGSSRPVCTATATPPKHARRPSRISCRASGDDKDKVPSSGGNDLGVKQLGKLAMVALAAGVLALGPVDGAVAAKSGGRVGGQAFRSAPRSSGPRINNSRTNIYINPPVAPPLGGYGYGSPFFGGYGYGWSPFSFFAPGPSVAVGVGGGFDTLVLFLVLGAVVGAVRRFLNRNNDDYDDY</sequence>
<comment type="caution">
    <text evidence="3">The sequence shown here is derived from an EMBL/GenBank/DDBJ whole genome shotgun (WGS) entry which is preliminary data.</text>
</comment>
<gene>
    <name evidence="3" type="ORF">Zm00014a_023994</name>
</gene>
<evidence type="ECO:0000256" key="2">
    <source>
        <dbReference type="SAM" id="Phobius"/>
    </source>
</evidence>
<keyword evidence="2" id="KW-0472">Membrane</keyword>
<dbReference type="AlphaFoldDB" id="A0A3L6ET38"/>